<dbReference type="GO" id="GO:0006412">
    <property type="term" value="P:translation"/>
    <property type="evidence" value="ECO:0007669"/>
    <property type="project" value="UniProtKB-UniRule"/>
</dbReference>
<evidence type="ECO:0000256" key="4">
    <source>
        <dbReference type="HAMAP-Rule" id="MF_01341"/>
    </source>
</evidence>
<evidence type="ECO:0000256" key="1">
    <source>
        <dbReference type="ARBA" id="ARBA00007320"/>
    </source>
</evidence>
<dbReference type="AlphaFoldDB" id="A0A0G0WCX3"/>
<dbReference type="PANTHER" id="PTHR12934">
    <property type="entry name" value="50S RIBOSOMAL PROTEIN L15"/>
    <property type="match status" value="1"/>
</dbReference>
<feature type="domain" description="Large ribosomal subunit protein uL15/eL18" evidence="6">
    <location>
        <begin position="84"/>
        <end position="144"/>
    </location>
</feature>
<dbReference type="GO" id="GO:0019843">
    <property type="term" value="F:rRNA binding"/>
    <property type="evidence" value="ECO:0007669"/>
    <property type="project" value="UniProtKB-UniRule"/>
</dbReference>
<evidence type="ECO:0000259" key="6">
    <source>
        <dbReference type="Pfam" id="PF00828"/>
    </source>
</evidence>
<dbReference type="InterPro" id="IPR036227">
    <property type="entry name" value="Ribosomal_uL15/eL18_sf"/>
</dbReference>
<keyword evidence="2 4" id="KW-0689">Ribosomal protein</keyword>
<keyword evidence="4" id="KW-0699">rRNA-binding</keyword>
<feature type="compositionally biased region" description="Gly residues" evidence="5">
    <location>
        <begin position="19"/>
        <end position="33"/>
    </location>
</feature>
<evidence type="ECO:0000313" key="8">
    <source>
        <dbReference type="Proteomes" id="UP000034601"/>
    </source>
</evidence>
<dbReference type="Gene3D" id="3.100.10.10">
    <property type="match status" value="1"/>
</dbReference>
<dbReference type="InterPro" id="IPR030878">
    <property type="entry name" value="Ribosomal_uL15"/>
</dbReference>
<keyword evidence="3 4" id="KW-0687">Ribonucleoprotein</keyword>
<keyword evidence="4" id="KW-0694">RNA-binding</keyword>
<dbReference type="GO" id="GO:0003735">
    <property type="term" value="F:structural constituent of ribosome"/>
    <property type="evidence" value="ECO:0007669"/>
    <property type="project" value="InterPro"/>
</dbReference>
<evidence type="ECO:0000256" key="3">
    <source>
        <dbReference type="ARBA" id="ARBA00023274"/>
    </source>
</evidence>
<feature type="region of interest" description="Disordered" evidence="5">
    <location>
        <begin position="1"/>
        <end position="44"/>
    </location>
</feature>
<comment type="subunit">
    <text evidence="4">Part of the 50S ribosomal subunit.</text>
</comment>
<dbReference type="InterPro" id="IPR005749">
    <property type="entry name" value="Ribosomal_uL15_bac-type"/>
</dbReference>
<dbReference type="HAMAP" id="MF_01341">
    <property type="entry name" value="Ribosomal_uL15"/>
    <property type="match status" value="1"/>
</dbReference>
<dbReference type="PATRIC" id="fig|1618424.3.peg.1075"/>
<dbReference type="PANTHER" id="PTHR12934:SF11">
    <property type="entry name" value="LARGE RIBOSOMAL SUBUNIT PROTEIN UL15M"/>
    <property type="match status" value="1"/>
</dbReference>
<sequence length="146" mass="15138">MQLHKLFKTTDKKAKRVGRGLGSGKGKTSGRGMKGQKSRENIPAGFIGGTLPLYKKLPYRRGLGNPKQSPKTVVIPVAKLAAFPAGSTVDIQSVIDKGLVSKKSALKRGVKVTSDGSLAVALTVNLPVTASAAEKIEKAGGKVTSG</sequence>
<evidence type="ECO:0000256" key="5">
    <source>
        <dbReference type="SAM" id="MobiDB-lite"/>
    </source>
</evidence>
<dbReference type="EMBL" id="LCAB01000018">
    <property type="protein sequence ID" value="KKR82085.1"/>
    <property type="molecule type" value="Genomic_DNA"/>
</dbReference>
<dbReference type="NCBIfam" id="TIGR01071">
    <property type="entry name" value="rplO_bact"/>
    <property type="match status" value="1"/>
</dbReference>
<evidence type="ECO:0000313" key="7">
    <source>
        <dbReference type="EMBL" id="KKR82085.1"/>
    </source>
</evidence>
<proteinExistence type="inferred from homology"/>
<reference evidence="7 8" key="1">
    <citation type="journal article" date="2015" name="Nature">
        <title>rRNA introns, odd ribosomes, and small enigmatic genomes across a large radiation of phyla.</title>
        <authorList>
            <person name="Brown C.T."/>
            <person name="Hug L.A."/>
            <person name="Thomas B.C."/>
            <person name="Sharon I."/>
            <person name="Castelle C.J."/>
            <person name="Singh A."/>
            <person name="Wilkins M.J."/>
            <person name="Williams K.H."/>
            <person name="Banfield J.F."/>
        </authorList>
    </citation>
    <scope>NUCLEOTIDE SEQUENCE [LARGE SCALE GENOMIC DNA]</scope>
</reference>
<dbReference type="SUPFAM" id="SSF52080">
    <property type="entry name" value="Ribosomal proteins L15p and L18e"/>
    <property type="match status" value="1"/>
</dbReference>
<dbReference type="Proteomes" id="UP000034601">
    <property type="component" value="Unassembled WGS sequence"/>
</dbReference>
<protein>
    <recommendedName>
        <fullName evidence="4">Large ribosomal subunit protein uL15</fullName>
    </recommendedName>
</protein>
<comment type="function">
    <text evidence="4">Binds to the 23S rRNA.</text>
</comment>
<dbReference type="Pfam" id="PF00828">
    <property type="entry name" value="Ribosomal_L27A"/>
    <property type="match status" value="1"/>
</dbReference>
<name>A0A0G0WCX3_9BACT</name>
<evidence type="ECO:0000256" key="2">
    <source>
        <dbReference type="ARBA" id="ARBA00022980"/>
    </source>
</evidence>
<comment type="caution">
    <text evidence="7">The sequence shown here is derived from an EMBL/GenBank/DDBJ whole genome shotgun (WGS) entry which is preliminary data.</text>
</comment>
<comment type="similarity">
    <text evidence="1 4">Belongs to the universal ribosomal protein uL15 family.</text>
</comment>
<dbReference type="InterPro" id="IPR021131">
    <property type="entry name" value="Ribosomal_uL15/eL18"/>
</dbReference>
<dbReference type="GO" id="GO:0022625">
    <property type="term" value="C:cytosolic large ribosomal subunit"/>
    <property type="evidence" value="ECO:0007669"/>
    <property type="project" value="TreeGrafter"/>
</dbReference>
<organism evidence="7 8">
    <name type="scientific">Candidatus Daviesbacteria bacterium GW2011_GWA2_40_9</name>
    <dbReference type="NCBI Taxonomy" id="1618424"/>
    <lineage>
        <taxon>Bacteria</taxon>
        <taxon>Candidatus Daviesiibacteriota</taxon>
    </lineage>
</organism>
<accession>A0A0G0WCX3</accession>
<gene>
    <name evidence="4" type="primary">rplO</name>
    <name evidence="7" type="ORF">UU29_C0018G0012</name>
</gene>